<dbReference type="InterPro" id="IPR028250">
    <property type="entry name" value="DsbDN"/>
</dbReference>
<dbReference type="EC" id="1.8.1.8" evidence="10"/>
<feature type="domain" description="Thioredoxin" evidence="9">
    <location>
        <begin position="589"/>
        <end position="717"/>
    </location>
</feature>
<dbReference type="SUPFAM" id="SSF52833">
    <property type="entry name" value="Thioredoxin-like"/>
    <property type="match status" value="1"/>
</dbReference>
<accession>A0A5C0ZY46</accession>
<feature type="region of interest" description="Disordered" evidence="7">
    <location>
        <begin position="252"/>
        <end position="285"/>
    </location>
</feature>
<organism evidence="10 11">
    <name type="scientific">Kushneria phosphatilytica</name>
    <dbReference type="NCBI Taxonomy" id="657387"/>
    <lineage>
        <taxon>Bacteria</taxon>
        <taxon>Pseudomonadati</taxon>
        <taxon>Pseudomonadota</taxon>
        <taxon>Gammaproteobacteria</taxon>
        <taxon>Oceanospirillales</taxon>
        <taxon>Halomonadaceae</taxon>
        <taxon>Kushneria</taxon>
    </lineage>
</organism>
<dbReference type="SUPFAM" id="SSF74863">
    <property type="entry name" value="Thiol:disulfide interchange protein DsbD, N-terminal domain (DsbD-alpha)"/>
    <property type="match status" value="1"/>
</dbReference>
<reference evidence="10 11" key="1">
    <citation type="submission" date="2019-08" db="EMBL/GenBank/DDBJ databases">
        <title>Complete genome sequence of Kushneria sp. YCWA18, a halophilic phosphate-solubilizing bacterium isolated from Daqiao saltern in China.</title>
        <authorList>
            <person name="Du G.-X."/>
            <person name="Qu L.-Y."/>
        </authorList>
    </citation>
    <scope>NUCLEOTIDE SEQUENCE [LARGE SCALE GENOMIC DNA]</scope>
    <source>
        <strain evidence="10 11">YCWA18</strain>
    </source>
</reference>
<evidence type="ECO:0000259" key="9">
    <source>
        <dbReference type="PROSITE" id="PS51352"/>
    </source>
</evidence>
<dbReference type="OrthoDB" id="9811036at2"/>
<dbReference type="GO" id="GO:0017004">
    <property type="term" value="P:cytochrome complex assembly"/>
    <property type="evidence" value="ECO:0007669"/>
    <property type="project" value="UniProtKB-KW"/>
</dbReference>
<dbReference type="PANTHER" id="PTHR32234:SF0">
    <property type="entry name" value="THIOL:DISULFIDE INTERCHANGE PROTEIN DSBD"/>
    <property type="match status" value="1"/>
</dbReference>
<dbReference type="GO" id="GO:0045454">
    <property type="term" value="P:cell redox homeostasis"/>
    <property type="evidence" value="ECO:0007669"/>
    <property type="project" value="TreeGrafter"/>
</dbReference>
<dbReference type="Pfam" id="PF13899">
    <property type="entry name" value="Thioredoxin_7"/>
    <property type="match status" value="1"/>
</dbReference>
<comment type="subcellular location">
    <subcellularLocation>
        <location evidence="1">Cell membrane</location>
        <topology evidence="1">Multi-pass membrane protein</topology>
    </subcellularLocation>
</comment>
<dbReference type="Pfam" id="PF11412">
    <property type="entry name" value="DsbD_N"/>
    <property type="match status" value="1"/>
</dbReference>
<dbReference type="Pfam" id="PF02683">
    <property type="entry name" value="DsbD_TM"/>
    <property type="match status" value="1"/>
</dbReference>
<dbReference type="KEGG" id="kuy:FY550_07050"/>
<keyword evidence="6 8" id="KW-0472">Membrane</keyword>
<feature type="transmembrane region" description="Helical" evidence="8">
    <location>
        <begin position="424"/>
        <end position="449"/>
    </location>
</feature>
<dbReference type="InterPro" id="IPR036249">
    <property type="entry name" value="Thioredoxin-like_sf"/>
</dbReference>
<evidence type="ECO:0000256" key="2">
    <source>
        <dbReference type="ARBA" id="ARBA00022475"/>
    </source>
</evidence>
<feature type="transmembrane region" description="Helical" evidence="8">
    <location>
        <begin position="461"/>
        <end position="485"/>
    </location>
</feature>
<dbReference type="InterPro" id="IPR013766">
    <property type="entry name" value="Thioredoxin_domain"/>
</dbReference>
<dbReference type="PANTHER" id="PTHR32234">
    <property type="entry name" value="THIOL:DISULFIDE INTERCHANGE PROTEIN DSBD"/>
    <property type="match status" value="1"/>
</dbReference>
<feature type="transmembrane region" description="Helical" evidence="8">
    <location>
        <begin position="552"/>
        <end position="569"/>
    </location>
</feature>
<dbReference type="Gene3D" id="3.40.30.10">
    <property type="entry name" value="Glutaredoxin"/>
    <property type="match status" value="1"/>
</dbReference>
<keyword evidence="10" id="KW-0560">Oxidoreductase</keyword>
<dbReference type="EMBL" id="CP043420">
    <property type="protein sequence ID" value="QEL10908.1"/>
    <property type="molecule type" value="Genomic_DNA"/>
</dbReference>
<keyword evidence="11" id="KW-1185">Reference proteome</keyword>
<feature type="transmembrane region" description="Helical" evidence="8">
    <location>
        <begin position="521"/>
        <end position="540"/>
    </location>
</feature>
<evidence type="ECO:0000256" key="5">
    <source>
        <dbReference type="ARBA" id="ARBA00022989"/>
    </source>
</evidence>
<evidence type="ECO:0000256" key="7">
    <source>
        <dbReference type="SAM" id="MobiDB-lite"/>
    </source>
</evidence>
<feature type="transmembrane region" description="Helical" evidence="8">
    <location>
        <begin position="497"/>
        <end position="515"/>
    </location>
</feature>
<evidence type="ECO:0000256" key="4">
    <source>
        <dbReference type="ARBA" id="ARBA00022748"/>
    </source>
</evidence>
<dbReference type="PROSITE" id="PS51352">
    <property type="entry name" value="THIOREDOXIN_2"/>
    <property type="match status" value="1"/>
</dbReference>
<proteinExistence type="predicted"/>
<sequence>MLTQPVGPSKKLFVPGSRNNSSKAIDANRPHRSRSGSHALRPGASPGRNVASRHSSSAGRTAILRPDSMPEPKMPRPGWVLSALLGWMLMLFATTALAVSSTFPDNPAPSSSSRWFGESSHPDFLPVDQAFKARAWRNENHVQVGMQSADGYYLYRHRFALESATPGLRLGPLQLPPGEREQDQWMGEVHIFRDRVVLSAPIEADAGVNPALLEIRLSYQGCAEAGLCYPPQHQQLLVNEQRPPAEFAHAPGIDPIQGTIHQTPAPQATAEPSPPAQSTPTTNDHYTTLLSDASLPWMLVLFLLAGLGLTFTPCVLPMLPIVTTLVVGQHATRGRALLLSASYVAGMASTYALLGTLTGLFGAGFNLQARLQSPWVLGSVSLLLVMLAGWLAEWFRLPALPGHRLRHGLHSLQHRLQQAGPGGAILAGALSTLVVSPCISAPLAGAMVYLSTTGNALHGGLALLALGLGMGIPLILVATLGAGWLPRSGAWLGHVRNAFALLMLALALWLVQRLLPASASVLLWGVLALCLGIGLGALRIDTPPGWPRLRQALALAVTVWGIACIIGAARGTDDPLRPLAPMTPTAASTAMQPSAPRFTTVTSPEALQAALKRAARQGRPALVDIYADWCISCREMERHVFPAARLAEKLDRFTLIRADVTDPAGQAILRNRQLFGPPALLFFDVDHSGHFSERRTLRTQGEVGIKALARLLDAVPDTSAK</sequence>
<dbReference type="InterPro" id="IPR036929">
    <property type="entry name" value="DsbDN_sf"/>
</dbReference>
<evidence type="ECO:0000256" key="1">
    <source>
        <dbReference type="ARBA" id="ARBA00004651"/>
    </source>
</evidence>
<evidence type="ECO:0000313" key="11">
    <source>
        <dbReference type="Proteomes" id="UP000322553"/>
    </source>
</evidence>
<dbReference type="AlphaFoldDB" id="A0A5C0ZY46"/>
<dbReference type="Gene3D" id="2.60.40.1250">
    <property type="entry name" value="Thiol:disulfide interchange protein DsbD, N-terminal domain"/>
    <property type="match status" value="1"/>
</dbReference>
<protein>
    <submittedName>
        <fullName evidence="10">Protein-disulfide reductase DsbD</fullName>
        <ecNumber evidence="10">1.8.1.8</ecNumber>
    </submittedName>
</protein>
<keyword evidence="3 8" id="KW-0812">Transmembrane</keyword>
<keyword evidence="5 8" id="KW-1133">Transmembrane helix</keyword>
<name>A0A5C0ZY46_9GAMM</name>
<evidence type="ECO:0000313" key="10">
    <source>
        <dbReference type="EMBL" id="QEL10908.1"/>
    </source>
</evidence>
<dbReference type="InterPro" id="IPR003834">
    <property type="entry name" value="Cyt_c_assmbl_TM_dom"/>
</dbReference>
<feature type="region of interest" description="Disordered" evidence="7">
    <location>
        <begin position="1"/>
        <end position="72"/>
    </location>
</feature>
<dbReference type="GO" id="GO:0005886">
    <property type="term" value="C:plasma membrane"/>
    <property type="evidence" value="ECO:0007669"/>
    <property type="project" value="UniProtKB-SubCell"/>
</dbReference>
<feature type="transmembrane region" description="Helical" evidence="8">
    <location>
        <begin position="337"/>
        <end position="363"/>
    </location>
</feature>
<evidence type="ECO:0000256" key="6">
    <source>
        <dbReference type="ARBA" id="ARBA00023136"/>
    </source>
</evidence>
<evidence type="ECO:0000256" key="3">
    <source>
        <dbReference type="ARBA" id="ARBA00022692"/>
    </source>
</evidence>
<evidence type="ECO:0000256" key="8">
    <source>
        <dbReference type="SAM" id="Phobius"/>
    </source>
</evidence>
<dbReference type="GO" id="GO:0047134">
    <property type="term" value="F:protein-disulfide reductase [NAD(P)H] activity"/>
    <property type="evidence" value="ECO:0007669"/>
    <property type="project" value="UniProtKB-EC"/>
</dbReference>
<keyword evidence="4" id="KW-0201">Cytochrome c-type biogenesis</keyword>
<gene>
    <name evidence="10" type="primary">dsbD</name>
    <name evidence="10" type="ORF">FY550_07050</name>
</gene>
<keyword evidence="2" id="KW-1003">Cell membrane</keyword>
<feature type="transmembrane region" description="Helical" evidence="8">
    <location>
        <begin position="79"/>
        <end position="103"/>
    </location>
</feature>
<feature type="transmembrane region" description="Helical" evidence="8">
    <location>
        <begin position="295"/>
        <end position="316"/>
    </location>
</feature>
<dbReference type="NCBIfam" id="NF001419">
    <property type="entry name" value="PRK00293.1"/>
    <property type="match status" value="1"/>
</dbReference>
<feature type="transmembrane region" description="Helical" evidence="8">
    <location>
        <begin position="375"/>
        <end position="395"/>
    </location>
</feature>
<dbReference type="Proteomes" id="UP000322553">
    <property type="component" value="Chromosome"/>
</dbReference>